<evidence type="ECO:0000256" key="5">
    <source>
        <dbReference type="ARBA" id="ARBA00022777"/>
    </source>
</evidence>
<dbReference type="InterPro" id="IPR000719">
    <property type="entry name" value="Prot_kinase_dom"/>
</dbReference>
<gene>
    <name evidence="13" type="ORF">DIURU_004013</name>
</gene>
<evidence type="ECO:0000256" key="2">
    <source>
        <dbReference type="ARBA" id="ARBA00022553"/>
    </source>
</evidence>
<keyword evidence="6 10" id="KW-0067">ATP-binding</keyword>
<dbReference type="PANTHER" id="PTHR48013:SF25">
    <property type="entry name" value="MAP KINASE KINASE PBS2"/>
    <property type="match status" value="1"/>
</dbReference>
<dbReference type="GO" id="GO:0038066">
    <property type="term" value="P:p38MAPK cascade"/>
    <property type="evidence" value="ECO:0007669"/>
    <property type="project" value="UniProtKB-ARBA"/>
</dbReference>
<dbReference type="GO" id="GO:0004708">
    <property type="term" value="F:MAP kinase kinase activity"/>
    <property type="evidence" value="ECO:0007669"/>
    <property type="project" value="UniProtKB-EC"/>
</dbReference>
<dbReference type="GO" id="GO:0005737">
    <property type="term" value="C:cytoplasm"/>
    <property type="evidence" value="ECO:0007669"/>
    <property type="project" value="UniProtKB-ARBA"/>
</dbReference>
<proteinExistence type="inferred from homology"/>
<evidence type="ECO:0000256" key="9">
    <source>
        <dbReference type="ARBA" id="ARBA00049014"/>
    </source>
</evidence>
<dbReference type="OrthoDB" id="10252354at2759"/>
<dbReference type="GO" id="GO:0004674">
    <property type="term" value="F:protein serine/threonine kinase activity"/>
    <property type="evidence" value="ECO:0007669"/>
    <property type="project" value="UniProtKB-KW"/>
</dbReference>
<dbReference type="AlphaFoldDB" id="A0A642UN97"/>
<dbReference type="PROSITE" id="PS00107">
    <property type="entry name" value="PROTEIN_KINASE_ATP"/>
    <property type="match status" value="1"/>
</dbReference>
<dbReference type="Pfam" id="PF00069">
    <property type="entry name" value="Pkinase"/>
    <property type="match status" value="1"/>
</dbReference>
<dbReference type="EMBL" id="SWFT01000119">
    <property type="protein sequence ID" value="KAA8899972.1"/>
    <property type="molecule type" value="Genomic_DNA"/>
</dbReference>
<comment type="caution">
    <text evidence="13">The sequence shown here is derived from an EMBL/GenBank/DDBJ whole genome shotgun (WGS) entry which is preliminary data.</text>
</comment>
<dbReference type="Gene3D" id="3.30.200.20">
    <property type="entry name" value="Phosphorylase Kinase, domain 1"/>
    <property type="match status" value="1"/>
</dbReference>
<organism evidence="13 14">
    <name type="scientific">Diutina rugosa</name>
    <name type="common">Yeast</name>
    <name type="synonym">Candida rugosa</name>
    <dbReference type="NCBI Taxonomy" id="5481"/>
    <lineage>
        <taxon>Eukaryota</taxon>
        <taxon>Fungi</taxon>
        <taxon>Dikarya</taxon>
        <taxon>Ascomycota</taxon>
        <taxon>Saccharomycotina</taxon>
        <taxon>Pichiomycetes</taxon>
        <taxon>Debaryomycetaceae</taxon>
        <taxon>Diutina</taxon>
    </lineage>
</organism>
<evidence type="ECO:0000256" key="4">
    <source>
        <dbReference type="ARBA" id="ARBA00022741"/>
    </source>
</evidence>
<dbReference type="PANTHER" id="PTHR48013">
    <property type="entry name" value="DUAL SPECIFICITY MITOGEN-ACTIVATED PROTEIN KINASE KINASE 5-RELATED"/>
    <property type="match status" value="1"/>
</dbReference>
<keyword evidence="1" id="KW-0723">Serine/threonine-protein kinase</keyword>
<dbReference type="GO" id="GO:0030447">
    <property type="term" value="P:filamentous growth"/>
    <property type="evidence" value="ECO:0007669"/>
    <property type="project" value="UniProtKB-ARBA"/>
</dbReference>
<dbReference type="InterPro" id="IPR008271">
    <property type="entry name" value="Ser/Thr_kinase_AS"/>
</dbReference>
<dbReference type="InterPro" id="IPR011009">
    <property type="entry name" value="Kinase-like_dom_sf"/>
</dbReference>
<keyword evidence="5" id="KW-0418">Kinase</keyword>
<dbReference type="Gene3D" id="1.10.510.10">
    <property type="entry name" value="Transferase(Phosphotransferase) domain 1"/>
    <property type="match status" value="1"/>
</dbReference>
<feature type="binding site" evidence="10">
    <location>
        <position position="241"/>
    </location>
    <ligand>
        <name>ATP</name>
        <dbReference type="ChEBI" id="CHEBI:30616"/>
    </ligand>
</feature>
<dbReference type="InterPro" id="IPR017441">
    <property type="entry name" value="Protein_kinase_ATP_BS"/>
</dbReference>
<evidence type="ECO:0000313" key="14">
    <source>
        <dbReference type="Proteomes" id="UP000449547"/>
    </source>
</evidence>
<protein>
    <recommendedName>
        <fullName evidence="8">mitogen-activated protein kinase kinase</fullName>
        <ecNumber evidence="8">2.7.12.2</ecNumber>
    </recommendedName>
</protein>
<feature type="region of interest" description="Disordered" evidence="11">
    <location>
        <begin position="114"/>
        <end position="165"/>
    </location>
</feature>
<evidence type="ECO:0000256" key="11">
    <source>
        <dbReference type="SAM" id="MobiDB-lite"/>
    </source>
</evidence>
<comment type="similarity">
    <text evidence="7">Belongs to the protein kinase superfamily. STE Ser/Thr protein kinase family. MAP kinase kinase subfamily.</text>
</comment>
<evidence type="ECO:0000256" key="6">
    <source>
        <dbReference type="ARBA" id="ARBA00022840"/>
    </source>
</evidence>
<evidence type="ECO:0000313" key="13">
    <source>
        <dbReference type="EMBL" id="KAA8899972.1"/>
    </source>
</evidence>
<dbReference type="RefSeq" id="XP_034011183.1">
    <property type="nucleotide sequence ID" value="XM_034156840.1"/>
</dbReference>
<sequence>MGDKQPNVSSPAPPPISSSMSSDIQARLLAFQKSRNPEAASPVGSLSRSSSMNAGRPPSAPPSDIGDAGIDAGVHIRPHANSEPQLPPTNPPLVKKPSLSQRRGMKLDMSELAQTKPIAPESKSDSAVPTTTNGNKRKFNLKLPSAPAVPQSPSKATNTDSNGNGAPSLFDSYKKYIDIQSGELKFAGKASLHSKGVDFSSGHSFRISLDELEYIEEIGRGNYGCVSKVLHKPTGVTMAMKEVRLELDETKFTQILMELDVLHRCTSPYIVDFYGAFFVEGAVYMCMEYMDGGSLDKIYGQNYGVQDEQSLAYISECVIRGLKELKDTHNIIHRDVKPTNILVNTQGKVKLCDFGVSGNLVASLAKTNIGCQSYMAPERIYTGSNPMDSTYSVQSDVWSLGITILEIACGHYPYPPETYGNIFSQLSAIVDGDPPKLDSGRFTELAQNFVNQCLQKNPDTRPSYSELLANPWLGGYKHEECEAALASEVNCRQQRGKSGGSGGSSVAASAPKPPQMASAILKKPVVAQGRRPAPSSLAQNRGFGR</sequence>
<keyword evidence="2" id="KW-0597">Phosphoprotein</keyword>
<dbReference type="GO" id="GO:0071474">
    <property type="term" value="P:cellular hyperosmotic response"/>
    <property type="evidence" value="ECO:0007669"/>
    <property type="project" value="TreeGrafter"/>
</dbReference>
<feature type="compositionally biased region" description="Polar residues" evidence="11">
    <location>
        <begin position="125"/>
        <end position="134"/>
    </location>
</feature>
<feature type="region of interest" description="Disordered" evidence="11">
    <location>
        <begin position="493"/>
        <end position="545"/>
    </location>
</feature>
<evidence type="ECO:0000256" key="3">
    <source>
        <dbReference type="ARBA" id="ARBA00022679"/>
    </source>
</evidence>
<dbReference type="EC" id="2.7.12.2" evidence="8"/>
<dbReference type="Proteomes" id="UP000449547">
    <property type="component" value="Unassembled WGS sequence"/>
</dbReference>
<dbReference type="OMA" id="YYHANSS"/>
<dbReference type="GO" id="GO:0032991">
    <property type="term" value="C:protein-containing complex"/>
    <property type="evidence" value="ECO:0007669"/>
    <property type="project" value="UniProtKB-ARBA"/>
</dbReference>
<dbReference type="PROSITE" id="PS00108">
    <property type="entry name" value="PROTEIN_KINASE_ST"/>
    <property type="match status" value="1"/>
</dbReference>
<comment type="catalytic activity">
    <reaction evidence="9">
        <text>L-seryl-[protein] + ATP = O-phospho-L-seryl-[protein] + ADP + H(+)</text>
        <dbReference type="Rhea" id="RHEA:17989"/>
        <dbReference type="Rhea" id="RHEA-COMP:9863"/>
        <dbReference type="Rhea" id="RHEA-COMP:11604"/>
        <dbReference type="ChEBI" id="CHEBI:15378"/>
        <dbReference type="ChEBI" id="CHEBI:29999"/>
        <dbReference type="ChEBI" id="CHEBI:30616"/>
        <dbReference type="ChEBI" id="CHEBI:83421"/>
        <dbReference type="ChEBI" id="CHEBI:456216"/>
        <dbReference type="EC" id="2.7.12.2"/>
    </reaction>
</comment>
<reference evidence="13 14" key="1">
    <citation type="submission" date="2019-07" db="EMBL/GenBank/DDBJ databases">
        <title>Genome assembly of two rare yeast pathogens: Diutina rugosa and Trichomonascus ciferrii.</title>
        <authorList>
            <person name="Mixao V."/>
            <person name="Saus E."/>
            <person name="Hansen A."/>
            <person name="Lass-Flor C."/>
            <person name="Gabaldon T."/>
        </authorList>
    </citation>
    <scope>NUCLEOTIDE SEQUENCE [LARGE SCALE GENOMIC DNA]</scope>
    <source>
        <strain evidence="13 14">CBS 613</strain>
    </source>
</reference>
<dbReference type="SUPFAM" id="SSF56112">
    <property type="entry name" value="Protein kinase-like (PK-like)"/>
    <property type="match status" value="1"/>
</dbReference>
<evidence type="ECO:0000256" key="7">
    <source>
        <dbReference type="ARBA" id="ARBA00038035"/>
    </source>
</evidence>
<dbReference type="SMART" id="SM00220">
    <property type="entry name" value="S_TKc"/>
    <property type="match status" value="1"/>
</dbReference>
<evidence type="ECO:0000259" key="12">
    <source>
        <dbReference type="PROSITE" id="PS50011"/>
    </source>
</evidence>
<keyword evidence="4 10" id="KW-0547">Nucleotide-binding</keyword>
<dbReference type="PROSITE" id="PS50011">
    <property type="entry name" value="PROTEIN_KINASE_DOM"/>
    <property type="match status" value="1"/>
</dbReference>
<feature type="domain" description="Protein kinase" evidence="12">
    <location>
        <begin position="212"/>
        <end position="473"/>
    </location>
</feature>
<feature type="compositionally biased region" description="Polar residues" evidence="11">
    <location>
        <begin position="151"/>
        <end position="165"/>
    </location>
</feature>
<keyword evidence="14" id="KW-1185">Reference proteome</keyword>
<dbReference type="GO" id="GO:0005524">
    <property type="term" value="F:ATP binding"/>
    <property type="evidence" value="ECO:0007669"/>
    <property type="project" value="UniProtKB-UniRule"/>
</dbReference>
<dbReference type="VEuPathDB" id="FungiDB:DIURU_004013"/>
<dbReference type="GeneID" id="54782664"/>
<feature type="compositionally biased region" description="Polar residues" evidence="11">
    <location>
        <begin position="44"/>
        <end position="53"/>
    </location>
</feature>
<dbReference type="FunFam" id="3.30.200.20:FF:000341">
    <property type="entry name" value="MAP kinase kinase PBS2"/>
    <property type="match status" value="1"/>
</dbReference>
<evidence type="ECO:0000256" key="10">
    <source>
        <dbReference type="PROSITE-ProRule" id="PRU10141"/>
    </source>
</evidence>
<name>A0A642UN97_DIURU</name>
<evidence type="ECO:0000256" key="1">
    <source>
        <dbReference type="ARBA" id="ARBA00022527"/>
    </source>
</evidence>
<accession>A0A642UN97</accession>
<evidence type="ECO:0000256" key="8">
    <source>
        <dbReference type="ARBA" id="ARBA00038999"/>
    </source>
</evidence>
<feature type="region of interest" description="Disordered" evidence="11">
    <location>
        <begin position="1"/>
        <end position="101"/>
    </location>
</feature>
<keyword evidence="3" id="KW-0808">Transferase</keyword>